<feature type="compositionally biased region" description="Basic residues" evidence="11">
    <location>
        <begin position="292"/>
        <end position="322"/>
    </location>
</feature>
<evidence type="ECO:0000256" key="2">
    <source>
        <dbReference type="ARBA" id="ARBA00008982"/>
    </source>
</evidence>
<feature type="compositionally biased region" description="Basic residues" evidence="11">
    <location>
        <begin position="217"/>
        <end position="229"/>
    </location>
</feature>
<comment type="catalytic activity">
    <reaction evidence="9">
        <text>(2R)-3-phosphoglycerate + ATP = (2R)-3-phospho-glyceroyl phosphate + ADP</text>
        <dbReference type="Rhea" id="RHEA:14801"/>
        <dbReference type="ChEBI" id="CHEBI:30616"/>
        <dbReference type="ChEBI" id="CHEBI:57604"/>
        <dbReference type="ChEBI" id="CHEBI:58272"/>
        <dbReference type="ChEBI" id="CHEBI:456216"/>
        <dbReference type="EC" id="2.7.2.3"/>
    </reaction>
</comment>
<dbReference type="Proteomes" id="UP000038045">
    <property type="component" value="Unplaced"/>
</dbReference>
<feature type="compositionally biased region" description="Basic residues" evidence="11">
    <location>
        <begin position="800"/>
        <end position="820"/>
    </location>
</feature>
<dbReference type="EC" id="2.7.2.3" evidence="3 9"/>
<dbReference type="STRING" id="131310.A0A0N4ZM84"/>
<keyword evidence="4 9" id="KW-0808">Transferase</keyword>
<comment type="pathway">
    <text evidence="9">Carbohydrate degradation; glycolysis; pyruvate from D-glyceraldehyde 3-phosphate: step 2/5.</text>
</comment>
<dbReference type="Gene3D" id="3.40.50.1260">
    <property type="entry name" value="Phosphoglycerate kinase, N-terminal domain"/>
    <property type="match status" value="1"/>
</dbReference>
<proteinExistence type="inferred from homology"/>
<feature type="compositionally biased region" description="Basic residues" evidence="11">
    <location>
        <begin position="683"/>
        <end position="711"/>
    </location>
</feature>
<dbReference type="InterPro" id="IPR015824">
    <property type="entry name" value="Phosphoglycerate_kinase_N"/>
</dbReference>
<dbReference type="AlphaFoldDB" id="A0A0N4ZM84"/>
<feature type="compositionally biased region" description="Basic and acidic residues" evidence="11">
    <location>
        <begin position="165"/>
        <end position="182"/>
    </location>
</feature>
<evidence type="ECO:0000256" key="6">
    <source>
        <dbReference type="ARBA" id="ARBA00022777"/>
    </source>
</evidence>
<protein>
    <recommendedName>
        <fullName evidence="3 9">Phosphoglycerate kinase</fullName>
        <ecNumber evidence="3 9">2.7.2.3</ecNumber>
    </recommendedName>
</protein>
<comment type="similarity">
    <text evidence="2 9">Belongs to the phosphoglycerate kinase family.</text>
</comment>
<dbReference type="WBParaSite" id="PTRK_0000965300.1">
    <property type="protein sequence ID" value="PTRK_0000965300.1"/>
    <property type="gene ID" value="PTRK_0000965300"/>
</dbReference>
<dbReference type="GO" id="GO:0005524">
    <property type="term" value="F:ATP binding"/>
    <property type="evidence" value="ECO:0007669"/>
    <property type="project" value="UniProtKB-KW"/>
</dbReference>
<feature type="compositionally biased region" description="Basic residues" evidence="11">
    <location>
        <begin position="601"/>
        <end position="615"/>
    </location>
</feature>
<dbReference type="GO" id="GO:0004618">
    <property type="term" value="F:phosphoglycerate kinase activity"/>
    <property type="evidence" value="ECO:0007669"/>
    <property type="project" value="UniProtKB-EC"/>
</dbReference>
<evidence type="ECO:0000256" key="1">
    <source>
        <dbReference type="ARBA" id="ARBA00001946"/>
    </source>
</evidence>
<feature type="compositionally biased region" description="Basic residues" evidence="11">
    <location>
        <begin position="662"/>
        <end position="676"/>
    </location>
</feature>
<evidence type="ECO:0000313" key="12">
    <source>
        <dbReference type="Proteomes" id="UP000038045"/>
    </source>
</evidence>
<keyword evidence="6 9" id="KW-0418">Kinase</keyword>
<evidence type="ECO:0000256" key="8">
    <source>
        <dbReference type="ARBA" id="ARBA00022842"/>
    </source>
</evidence>
<dbReference type="GO" id="GO:0006096">
    <property type="term" value="P:glycolytic process"/>
    <property type="evidence" value="ECO:0007669"/>
    <property type="project" value="UniProtKB-UniPathway"/>
</dbReference>
<feature type="region of interest" description="Disordered" evidence="11">
    <location>
        <begin position="410"/>
        <end position="871"/>
    </location>
</feature>
<feature type="compositionally biased region" description="Basic residues" evidence="11">
    <location>
        <begin position="152"/>
        <end position="163"/>
    </location>
</feature>
<keyword evidence="8" id="KW-0460">Magnesium</keyword>
<feature type="compositionally biased region" description="Basic residues" evidence="11">
    <location>
        <begin position="625"/>
        <end position="640"/>
    </location>
</feature>
<name>A0A0N4ZM84_PARTI</name>
<keyword evidence="12" id="KW-1185">Reference proteome</keyword>
<dbReference type="SUPFAM" id="SSF53748">
    <property type="entry name" value="Phosphoglycerate kinase"/>
    <property type="match status" value="1"/>
</dbReference>
<reference evidence="13" key="1">
    <citation type="submission" date="2017-02" db="UniProtKB">
        <authorList>
            <consortium name="WormBaseParasite"/>
        </authorList>
    </citation>
    <scope>IDENTIFICATION</scope>
</reference>
<evidence type="ECO:0000256" key="4">
    <source>
        <dbReference type="ARBA" id="ARBA00022679"/>
    </source>
</evidence>
<dbReference type="InterPro" id="IPR001576">
    <property type="entry name" value="Phosphoglycerate_kinase"/>
</dbReference>
<feature type="compositionally biased region" description="Basic and acidic residues" evidence="11">
    <location>
        <begin position="433"/>
        <end position="443"/>
    </location>
</feature>
<feature type="region of interest" description="Disordered" evidence="11">
    <location>
        <begin position="111"/>
        <end position="351"/>
    </location>
</feature>
<dbReference type="UniPathway" id="UPA00109">
    <property type="reaction ID" value="UER00185"/>
</dbReference>
<dbReference type="PRINTS" id="PR00477">
    <property type="entry name" value="PHGLYCKINASE"/>
</dbReference>
<evidence type="ECO:0000256" key="5">
    <source>
        <dbReference type="ARBA" id="ARBA00022741"/>
    </source>
</evidence>
<sequence length="871" mass="96656">MATNAAAKHAAALAKAGKLVSVGGGGDTVAALNHAGVADDFTYISTAGGAFLEWMEGKPLPGETTHGAHHAATVARSRGGERLRPARLQHQQYGTGARHYGSGGCDQCAGDPAGFARRPQLRQRHRPGQADRRPGRTVSAHPGLHAPGPRQRPGHLRHRHPVRLHLGDDGRLAGGRRQDPRLLRIQRRRHPPRHRNGPLVRRLGRGRAGRAGFAGNRHGRGRRRPRLRRQAGPLGPADRPGSSREIRSRNQGNPPPPAQHPPGDARLVLGAAGSAGHHQRLWRPDAPDLGRAGRRNPARHQARRAQDQHRHRQPHGHDRRRAQTADGKAGRVRPARLAQARQGSHAQTVHRTLPAVRLRSAALPRPVAHPGARPEARRAPRGYARECAAAARPSALPDAVRAAWRPACPRGFRCDGSPSSARFRPKKPPAPPHRSDARPDRPAGRPAPPPASRPRHNSRPDAPAGSRSPRCNRSATRPRAPPDRRSCSAPRHTWRRPWRGRPDGWPDAPPPRHASPARPSRRPGTDPGSWWRSRTAEPRPRRSGNPQGAHRRARRASGQGPGRGLPDPVPRPASGPAGRRRRHPRRPDGLQRLGQGPTRPLCRHHAPGRRRHAPARGHPSDGAVRGRRPDRHRQGARHGRPPGPRLRDRHPGQRPAGPLRRQSVRHRRRRPPRHRPPPGQGHLGRHGRRQDRPRPRGPVRPVRHPRHRAHLHRPDARRPHAREGPHPDPDRPLQQRPQEDGCAEVRRARGHHRLCGPADLRPPGQGLQRPAGRPRRLHPADRPHPPDPRPHGVQGLAPARRSRLWLRQPRRSRPRRRGRGRPGPPGSPCRRPRLRPPGDRSAPALRDRSARRHAPTRSASRRPLTRFHRPI</sequence>
<feature type="compositionally biased region" description="Polar residues" evidence="11">
    <location>
        <begin position="341"/>
        <end position="350"/>
    </location>
</feature>
<keyword evidence="5" id="KW-0547">Nucleotide-binding</keyword>
<feature type="compositionally biased region" description="Basic residues" evidence="11">
    <location>
        <begin position="184"/>
        <end position="208"/>
    </location>
</feature>
<evidence type="ECO:0000256" key="9">
    <source>
        <dbReference type="RuleBase" id="RU000532"/>
    </source>
</evidence>
<feature type="compositionally biased region" description="Basic residues" evidence="11">
    <location>
        <begin position="849"/>
        <end position="871"/>
    </location>
</feature>
<evidence type="ECO:0000256" key="11">
    <source>
        <dbReference type="SAM" id="MobiDB-lite"/>
    </source>
</evidence>
<evidence type="ECO:0000313" key="13">
    <source>
        <dbReference type="WBParaSite" id="PTRK_0000965300.1"/>
    </source>
</evidence>
<evidence type="ECO:0000256" key="7">
    <source>
        <dbReference type="ARBA" id="ARBA00022840"/>
    </source>
</evidence>
<comment type="cofactor">
    <cofactor evidence="1">
        <name>Mg(2+)</name>
        <dbReference type="ChEBI" id="CHEBI:18420"/>
    </cofactor>
</comment>
<dbReference type="Pfam" id="PF00162">
    <property type="entry name" value="PGK"/>
    <property type="match status" value="1"/>
</dbReference>
<organism evidence="12 13">
    <name type="scientific">Parastrongyloides trichosuri</name>
    <name type="common">Possum-specific nematode worm</name>
    <dbReference type="NCBI Taxonomy" id="131310"/>
    <lineage>
        <taxon>Eukaryota</taxon>
        <taxon>Metazoa</taxon>
        <taxon>Ecdysozoa</taxon>
        <taxon>Nematoda</taxon>
        <taxon>Chromadorea</taxon>
        <taxon>Rhabditida</taxon>
        <taxon>Tylenchina</taxon>
        <taxon>Panagrolaimomorpha</taxon>
        <taxon>Strongyloidoidea</taxon>
        <taxon>Strongyloididae</taxon>
        <taxon>Parastrongyloides</taxon>
    </lineage>
</organism>
<keyword evidence="7" id="KW-0067">ATP-binding</keyword>
<evidence type="ECO:0000256" key="10">
    <source>
        <dbReference type="RuleBase" id="RU000696"/>
    </source>
</evidence>
<evidence type="ECO:0000256" key="3">
    <source>
        <dbReference type="ARBA" id="ARBA00013061"/>
    </source>
</evidence>
<dbReference type="InterPro" id="IPR036043">
    <property type="entry name" value="Phosphoglycerate_kinase_sf"/>
</dbReference>
<feature type="compositionally biased region" description="Basic and acidic residues" evidence="11">
    <location>
        <begin position="778"/>
        <end position="790"/>
    </location>
</feature>
<comment type="subunit">
    <text evidence="10">Monomer.</text>
</comment>
<feature type="compositionally biased region" description="Basic and acidic residues" evidence="11">
    <location>
        <begin position="712"/>
        <end position="747"/>
    </location>
</feature>
<accession>A0A0N4ZM84</accession>